<dbReference type="Proteomes" id="UP001205185">
    <property type="component" value="Unassembled WGS sequence"/>
</dbReference>
<reference evidence="1 2" key="1">
    <citation type="submission" date="2022-06" db="EMBL/GenBank/DDBJ databases">
        <title>Genomic Encyclopedia of Archaeal and Bacterial Type Strains, Phase II (KMG-II): from individual species to whole genera.</title>
        <authorList>
            <person name="Goeker M."/>
        </authorList>
    </citation>
    <scope>NUCLEOTIDE SEQUENCE [LARGE SCALE GENOMIC DNA]</scope>
    <source>
        <strain evidence="1 2">DSM 44255</strain>
    </source>
</reference>
<proteinExistence type="predicted"/>
<accession>A0ABT1I7F4</accession>
<evidence type="ECO:0000313" key="1">
    <source>
        <dbReference type="EMBL" id="MCP2268547.1"/>
    </source>
</evidence>
<organism evidence="1 2">
    <name type="scientific">Actinokineospora diospyrosa</name>
    <dbReference type="NCBI Taxonomy" id="103728"/>
    <lineage>
        <taxon>Bacteria</taxon>
        <taxon>Bacillati</taxon>
        <taxon>Actinomycetota</taxon>
        <taxon>Actinomycetes</taxon>
        <taxon>Pseudonocardiales</taxon>
        <taxon>Pseudonocardiaceae</taxon>
        <taxon>Actinokineospora</taxon>
    </lineage>
</organism>
<dbReference type="RefSeq" id="WP_253885426.1">
    <property type="nucleotide sequence ID" value="NZ_BAAAVB010000006.1"/>
</dbReference>
<dbReference type="EMBL" id="JAMTCO010000002">
    <property type="protein sequence ID" value="MCP2268547.1"/>
    <property type="molecule type" value="Genomic_DNA"/>
</dbReference>
<gene>
    <name evidence="1" type="ORF">LV75_001033</name>
</gene>
<keyword evidence="2" id="KW-1185">Reference proteome</keyword>
<comment type="caution">
    <text evidence="1">The sequence shown here is derived from an EMBL/GenBank/DDBJ whole genome shotgun (WGS) entry which is preliminary data.</text>
</comment>
<sequence length="79" mass="7780">MSVPVLVTVDDGALGSLTAVVAALESAGMRVDRVLPEIATITGAAEPAVFGALRAVSGVDGVERAGPGFSIPHPGKGVQ</sequence>
<protein>
    <submittedName>
        <fullName evidence="1">Uncharacterized protein</fullName>
    </submittedName>
</protein>
<evidence type="ECO:0000313" key="2">
    <source>
        <dbReference type="Proteomes" id="UP001205185"/>
    </source>
</evidence>
<name>A0ABT1I7F4_9PSEU</name>